<evidence type="ECO:0000259" key="3">
    <source>
        <dbReference type="Pfam" id="PF16655"/>
    </source>
</evidence>
<proteinExistence type="predicted"/>
<dbReference type="PANTHER" id="PTHR43606:SF2">
    <property type="entry name" value="ALKALINE PHOSPHATASE FAMILY PROTEIN (AFU_ORTHOLOGUE AFUA_5G03860)"/>
    <property type="match status" value="1"/>
</dbReference>
<dbReference type="PANTHER" id="PTHR43606">
    <property type="entry name" value="PHOSPHATASE, PUTATIVE (AFU_ORTHOLOGUE AFUA_6G08710)-RELATED"/>
    <property type="match status" value="1"/>
</dbReference>
<dbReference type="InterPro" id="IPR006311">
    <property type="entry name" value="TAT_signal"/>
</dbReference>
<evidence type="ECO:0000256" key="1">
    <source>
        <dbReference type="SAM" id="SignalP"/>
    </source>
</evidence>
<dbReference type="CDD" id="cd07389">
    <property type="entry name" value="MPP_PhoD"/>
    <property type="match status" value="1"/>
</dbReference>
<accession>A0ABR5I9V1</accession>
<keyword evidence="5" id="KW-1185">Reference proteome</keyword>
<dbReference type="Pfam" id="PF09423">
    <property type="entry name" value="PhoD"/>
    <property type="match status" value="1"/>
</dbReference>
<gene>
    <name evidence="4" type="ORF">ABW18_15960</name>
</gene>
<comment type="caution">
    <text evidence="4">The sequence shown here is derived from an EMBL/GenBank/DDBJ whole genome shotgun (WGS) entry which is preliminary data.</text>
</comment>
<evidence type="ECO:0000259" key="2">
    <source>
        <dbReference type="Pfam" id="PF09423"/>
    </source>
</evidence>
<feature type="signal peptide" evidence="1">
    <location>
        <begin position="1"/>
        <end position="29"/>
    </location>
</feature>
<dbReference type="SUPFAM" id="SSF56300">
    <property type="entry name" value="Metallo-dependent phosphatases"/>
    <property type="match status" value="1"/>
</dbReference>
<name>A0ABR5I9V1_9ACTN</name>
<sequence length="551" mass="60949">MSRRRLMQTAAAAAGTAAALASGVSEAVAAPHHQAFLHSVASGDPLSDRVILWTRVTPEPRATPGSGFGEPTNVRWQVSQDPGFARVVSSGVFTTSVDRDHTVKVDAAGLSPSTRYFYRFVVADGPLAGAVSPTGRTKTAPALSADIDKLRFAVCSCANYEAGHFISYRGMAQRDDLDFVLHLGDYTYEYETGGYPGAYNETVRTTAPVHATVTVDDYRIRQGKYHQDPDLARAHAAHTFICMWDDHESANNSYRDGAENHKTLTQGSWSARKRASDKAYFEWMPVRPNSIDNGEHPYRRFRFGQLAELIIPDLRSYRDKQSYLKVDDPNQSITGKTQYKWLETSITTSSARWQVIGNEVMMAPLVIPETTDPRVADWLHKQIGLPADGITVNNDQWDGYQAERRALLHAIDKAGKKSVVLVTGDIHSSWASEIPLNVLHYGKDASGRVVACEFTPPSITVASGYDTIAINRALAAPVTTTMDVAQETIKTANPWIKDVELTTHGFGVMEIDRSRAQMNWFYVKDVTNPASSVYPAFSWYTRVGQPKLRRA</sequence>
<dbReference type="InterPro" id="IPR032093">
    <property type="entry name" value="PhoD_N"/>
</dbReference>
<feature type="domain" description="Phospholipase D N-terminal" evidence="3">
    <location>
        <begin position="38"/>
        <end position="139"/>
    </location>
</feature>
<dbReference type="Gene3D" id="2.60.40.380">
    <property type="entry name" value="Purple acid phosphatase-like, N-terminal"/>
    <property type="match status" value="1"/>
</dbReference>
<dbReference type="Gene3D" id="3.60.21.70">
    <property type="entry name" value="PhoD-like phosphatase"/>
    <property type="match status" value="1"/>
</dbReference>
<dbReference type="PROSITE" id="PS51318">
    <property type="entry name" value="TAT"/>
    <property type="match status" value="1"/>
</dbReference>
<dbReference type="EMBL" id="LDTZ01000019">
    <property type="protein sequence ID" value="KNA90387.1"/>
    <property type="molecule type" value="Genomic_DNA"/>
</dbReference>
<dbReference type="InterPro" id="IPR038607">
    <property type="entry name" value="PhoD-like_sf"/>
</dbReference>
<reference evidence="4 5" key="1">
    <citation type="submission" date="2015-05" db="EMBL/GenBank/DDBJ databases">
        <title>Draft genome sequence of the bacterium Gordonia jacobaea a new member of the Gordonia genus.</title>
        <authorList>
            <person name="Jimenez-Galisteo G."/>
            <person name="Dominguez A."/>
            <person name="Munoz E."/>
            <person name="Vinas M."/>
        </authorList>
    </citation>
    <scope>NUCLEOTIDE SEQUENCE [LARGE SCALE GENOMIC DNA]</scope>
    <source>
        <strain evidence="5">mv1</strain>
    </source>
</reference>
<dbReference type="InterPro" id="IPR029052">
    <property type="entry name" value="Metallo-depent_PP-like"/>
</dbReference>
<dbReference type="Proteomes" id="UP000037247">
    <property type="component" value="Unassembled WGS sequence"/>
</dbReference>
<keyword evidence="1" id="KW-0732">Signal</keyword>
<feature type="domain" description="PhoD-like phosphatase metallophosphatase" evidence="2">
    <location>
        <begin position="152"/>
        <end position="520"/>
    </location>
</feature>
<protein>
    <submittedName>
        <fullName evidence="4">Phospholipase D</fullName>
    </submittedName>
</protein>
<dbReference type="Pfam" id="PF16655">
    <property type="entry name" value="PhoD_N"/>
    <property type="match status" value="1"/>
</dbReference>
<evidence type="ECO:0000313" key="5">
    <source>
        <dbReference type="Proteomes" id="UP000037247"/>
    </source>
</evidence>
<dbReference type="InterPro" id="IPR052900">
    <property type="entry name" value="Phospholipid_Metab_Enz"/>
</dbReference>
<dbReference type="InterPro" id="IPR018946">
    <property type="entry name" value="PhoD-like_MPP"/>
</dbReference>
<organism evidence="4 5">
    <name type="scientific">Gordonia jacobaea</name>
    <dbReference type="NCBI Taxonomy" id="122202"/>
    <lineage>
        <taxon>Bacteria</taxon>
        <taxon>Bacillati</taxon>
        <taxon>Actinomycetota</taxon>
        <taxon>Actinomycetes</taxon>
        <taxon>Mycobacteriales</taxon>
        <taxon>Gordoniaceae</taxon>
        <taxon>Gordonia</taxon>
    </lineage>
</organism>
<feature type="chain" id="PRO_5046774797" evidence="1">
    <location>
        <begin position="30"/>
        <end position="551"/>
    </location>
</feature>
<evidence type="ECO:0000313" key="4">
    <source>
        <dbReference type="EMBL" id="KNA90387.1"/>
    </source>
</evidence>